<evidence type="ECO:0000256" key="5">
    <source>
        <dbReference type="ARBA" id="ARBA00023136"/>
    </source>
</evidence>
<dbReference type="Proteomes" id="UP000484015">
    <property type="component" value="Unassembled WGS sequence"/>
</dbReference>
<dbReference type="InterPro" id="IPR037185">
    <property type="entry name" value="EmrE-like"/>
</dbReference>
<evidence type="ECO:0000313" key="8">
    <source>
        <dbReference type="EMBL" id="MTW02314.1"/>
    </source>
</evidence>
<feature type="domain" description="EamA" evidence="7">
    <location>
        <begin position="142"/>
        <end position="273"/>
    </location>
</feature>
<feature type="transmembrane region" description="Helical" evidence="6">
    <location>
        <begin position="61"/>
        <end position="80"/>
    </location>
</feature>
<keyword evidence="4 6" id="KW-1133">Transmembrane helix</keyword>
<dbReference type="EMBL" id="WNLA01000004">
    <property type="protein sequence ID" value="MTW02314.1"/>
    <property type="molecule type" value="Genomic_DNA"/>
</dbReference>
<feature type="transmembrane region" description="Helical" evidence="6">
    <location>
        <begin position="139"/>
        <end position="160"/>
    </location>
</feature>
<feature type="transmembrane region" description="Helical" evidence="6">
    <location>
        <begin position="115"/>
        <end position="133"/>
    </location>
</feature>
<sequence length="285" mass="29884">MLLGLAGVAIFSMTLPFTRMAVAGFDPAFVALGRALAAATLAALWLAWNRAPLPPRAAWKPLAWVALGCVVGFPWLTSMAMRSLPASHGAVLIGMLPLATAAYAALRGYEKPSPAFWLMAAIGTALVAGFALLQSGGTFHLADLAVFAAVLLGAAGYAEGGKLSKTMGGERVISWALILSVPVVLPAVAWLVWRDGAAIAAAGWKPWTGFAYISVFSMYIGFFFWYRGMALGGVARVGQVQLLQPFLTMAGAALVLSETISLSNILFALAVISVVATGRRTRIRA</sequence>
<feature type="transmembrane region" description="Helical" evidence="6">
    <location>
        <begin position="31"/>
        <end position="49"/>
    </location>
</feature>
<dbReference type="InterPro" id="IPR000620">
    <property type="entry name" value="EamA_dom"/>
</dbReference>
<dbReference type="PANTHER" id="PTHR32322">
    <property type="entry name" value="INNER MEMBRANE TRANSPORTER"/>
    <property type="match status" value="1"/>
</dbReference>
<feature type="transmembrane region" description="Helical" evidence="6">
    <location>
        <begin position="172"/>
        <end position="193"/>
    </location>
</feature>
<comment type="caution">
    <text evidence="8">The sequence shown here is derived from an EMBL/GenBank/DDBJ whole genome shotgun (WGS) entry which is preliminary data.</text>
</comment>
<evidence type="ECO:0000256" key="1">
    <source>
        <dbReference type="ARBA" id="ARBA00004141"/>
    </source>
</evidence>
<reference evidence="8 9" key="1">
    <citation type="submission" date="2019-11" db="EMBL/GenBank/DDBJ databases">
        <title>Type strains purchased from KCTC, JCM and DSMZ.</title>
        <authorList>
            <person name="Lu H."/>
        </authorList>
    </citation>
    <scope>NUCLEOTIDE SEQUENCE [LARGE SCALE GENOMIC DNA]</scope>
    <source>
        <strain evidence="8 9">KCTC 42409</strain>
    </source>
</reference>
<gene>
    <name evidence="8" type="ORF">GM668_09425</name>
</gene>
<keyword evidence="3 6" id="KW-0812">Transmembrane</keyword>
<dbReference type="AlphaFoldDB" id="A0A6L6PYS9"/>
<evidence type="ECO:0000256" key="6">
    <source>
        <dbReference type="SAM" id="Phobius"/>
    </source>
</evidence>
<dbReference type="OrthoDB" id="9784288at2"/>
<dbReference type="SUPFAM" id="SSF103481">
    <property type="entry name" value="Multidrug resistance efflux transporter EmrE"/>
    <property type="match status" value="2"/>
</dbReference>
<feature type="transmembrane region" description="Helical" evidence="6">
    <location>
        <begin position="86"/>
        <end position="106"/>
    </location>
</feature>
<evidence type="ECO:0000256" key="4">
    <source>
        <dbReference type="ARBA" id="ARBA00022989"/>
    </source>
</evidence>
<feature type="transmembrane region" description="Helical" evidence="6">
    <location>
        <begin position="209"/>
        <end position="226"/>
    </location>
</feature>
<evidence type="ECO:0000256" key="3">
    <source>
        <dbReference type="ARBA" id="ARBA00022692"/>
    </source>
</evidence>
<dbReference type="GO" id="GO:0016020">
    <property type="term" value="C:membrane"/>
    <property type="evidence" value="ECO:0007669"/>
    <property type="project" value="UniProtKB-SubCell"/>
</dbReference>
<evidence type="ECO:0000313" key="9">
    <source>
        <dbReference type="Proteomes" id="UP000484015"/>
    </source>
</evidence>
<accession>A0A6L6PYS9</accession>
<feature type="transmembrane region" description="Helical" evidence="6">
    <location>
        <begin position="260"/>
        <end position="278"/>
    </location>
</feature>
<comment type="similarity">
    <text evidence="2">Belongs to the EamA transporter family.</text>
</comment>
<feature type="domain" description="EamA" evidence="7">
    <location>
        <begin position="2"/>
        <end position="125"/>
    </location>
</feature>
<proteinExistence type="inferred from homology"/>
<dbReference type="InterPro" id="IPR050638">
    <property type="entry name" value="AA-Vitamin_Transporters"/>
</dbReference>
<evidence type="ECO:0000259" key="7">
    <source>
        <dbReference type="Pfam" id="PF00892"/>
    </source>
</evidence>
<dbReference type="Pfam" id="PF00892">
    <property type="entry name" value="EamA"/>
    <property type="match status" value="2"/>
</dbReference>
<keyword evidence="5 6" id="KW-0472">Membrane</keyword>
<organism evidence="8 9">
    <name type="scientific">Pseudoduganella ginsengisoli</name>
    <dbReference type="NCBI Taxonomy" id="1462440"/>
    <lineage>
        <taxon>Bacteria</taxon>
        <taxon>Pseudomonadati</taxon>
        <taxon>Pseudomonadota</taxon>
        <taxon>Betaproteobacteria</taxon>
        <taxon>Burkholderiales</taxon>
        <taxon>Oxalobacteraceae</taxon>
        <taxon>Telluria group</taxon>
        <taxon>Pseudoduganella</taxon>
    </lineage>
</organism>
<comment type="subcellular location">
    <subcellularLocation>
        <location evidence="1">Membrane</location>
        <topology evidence="1">Multi-pass membrane protein</topology>
    </subcellularLocation>
</comment>
<keyword evidence="9" id="KW-1185">Reference proteome</keyword>
<dbReference type="PANTHER" id="PTHR32322:SF2">
    <property type="entry name" value="EAMA DOMAIN-CONTAINING PROTEIN"/>
    <property type="match status" value="1"/>
</dbReference>
<protein>
    <submittedName>
        <fullName evidence="8">EamA family transporter</fullName>
    </submittedName>
</protein>
<evidence type="ECO:0000256" key="2">
    <source>
        <dbReference type="ARBA" id="ARBA00007362"/>
    </source>
</evidence>
<name>A0A6L6PYS9_9BURK</name>